<dbReference type="RefSeq" id="WP_111842781.1">
    <property type="nucleotide sequence ID" value="NZ_UEGI01000001.1"/>
</dbReference>
<dbReference type="AlphaFoldDB" id="A0A5C6Z543"/>
<evidence type="ECO:0000313" key="3">
    <source>
        <dbReference type="EMBL" id="TXD74998.1"/>
    </source>
</evidence>
<sequence>MKTITTLFALLLFVFTIHAQERIIQWQKTIGGSGDDNLTIMIETDDGGFLASGTSDSDISGEKTEDSRGLNDYWILKIDENGNIEWQKTYGGSDTEVLSSALQTTDGGYILGGFSSSNISGEKTEDSYGFGDFWALKLDSAGAIEWQKTIGGIGQDAIYSIVETDDGGYMLAGDSASPISGNRTAPQIGFHDILLVKLDAAGAIEWQNSFGSGLETRWSKLEKTNDGGFIISATKWGITSTHEGFLIIKIDASGNQVWDKIIQGNKSDWLSKTKQTSDGGYIVAGISNSDAVADKTENAINGSMDYWILKLDENGNIVWQNTIGGDASEGNVNAIDQTEDGGYLVQGYSNSNISGDKTENSNGELDFWFVKINSIGIIEWQNTIGGEGNEYGGSSIQTTDGDFITAGSSNSNISGDKTENSRGGYDYWIIKHDSTLGVGENTFATTMSIYPNPVSNILQINTQDITINQINIYSVLGSRVRQLDVEAVSPTVDVSSLASGVYYVQLYSGKNVALKKFVKE</sequence>
<dbReference type="InterPro" id="IPR026444">
    <property type="entry name" value="Secre_tail"/>
</dbReference>
<proteinExistence type="predicted"/>
<evidence type="ECO:0000256" key="1">
    <source>
        <dbReference type="ARBA" id="ARBA00022729"/>
    </source>
</evidence>
<organism evidence="3 4">
    <name type="scientific">Aequorivita antarctica</name>
    <dbReference type="NCBI Taxonomy" id="153266"/>
    <lineage>
        <taxon>Bacteria</taxon>
        <taxon>Pseudomonadati</taxon>
        <taxon>Bacteroidota</taxon>
        <taxon>Flavobacteriia</taxon>
        <taxon>Flavobacteriales</taxon>
        <taxon>Flavobacteriaceae</taxon>
        <taxon>Aequorivita</taxon>
    </lineage>
</organism>
<keyword evidence="4" id="KW-1185">Reference proteome</keyword>
<keyword evidence="1" id="KW-0732">Signal</keyword>
<evidence type="ECO:0000313" key="4">
    <source>
        <dbReference type="Proteomes" id="UP000321497"/>
    </source>
</evidence>
<name>A0A5C6Z543_9FLAO</name>
<feature type="domain" description="Secretion system C-terminal sorting" evidence="2">
    <location>
        <begin position="449"/>
        <end position="518"/>
    </location>
</feature>
<reference evidence="3 4" key="1">
    <citation type="submission" date="2019-08" db="EMBL/GenBank/DDBJ databases">
        <title>Genome of Aequorivita antarctica SW49 (type strain).</title>
        <authorList>
            <person name="Bowman J.P."/>
        </authorList>
    </citation>
    <scope>NUCLEOTIDE SEQUENCE [LARGE SCALE GENOMIC DNA]</scope>
    <source>
        <strain evidence="3 4">SW49</strain>
    </source>
</reference>
<dbReference type="PANTHER" id="PTHR42754">
    <property type="entry name" value="ENDOGLUCANASE"/>
    <property type="match status" value="1"/>
</dbReference>
<accession>A0A5C6Z543</accession>
<dbReference type="Proteomes" id="UP000321497">
    <property type="component" value="Unassembled WGS sequence"/>
</dbReference>
<dbReference type="PANTHER" id="PTHR42754:SF1">
    <property type="entry name" value="LIPOPROTEIN"/>
    <property type="match status" value="1"/>
</dbReference>
<gene>
    <name evidence="3" type="ORF">ESU54_02055</name>
</gene>
<protein>
    <submittedName>
        <fullName evidence="3">T9SS type A sorting domain-containing protein</fullName>
    </submittedName>
</protein>
<dbReference type="NCBIfam" id="TIGR04183">
    <property type="entry name" value="Por_Secre_tail"/>
    <property type="match status" value="1"/>
</dbReference>
<dbReference type="Pfam" id="PF18962">
    <property type="entry name" value="Por_Secre_tail"/>
    <property type="match status" value="1"/>
</dbReference>
<evidence type="ECO:0000259" key="2">
    <source>
        <dbReference type="Pfam" id="PF18962"/>
    </source>
</evidence>
<comment type="caution">
    <text evidence="3">The sequence shown here is derived from an EMBL/GenBank/DDBJ whole genome shotgun (WGS) entry which is preliminary data.</text>
</comment>
<dbReference type="EMBL" id="VORT01000001">
    <property type="protein sequence ID" value="TXD74998.1"/>
    <property type="molecule type" value="Genomic_DNA"/>
</dbReference>
<dbReference type="OrthoDB" id="9811934at2"/>